<gene>
    <name evidence="1" type="ORF">AV530_010757</name>
</gene>
<proteinExistence type="predicted"/>
<evidence type="ECO:0000313" key="2">
    <source>
        <dbReference type="Proteomes" id="UP000190648"/>
    </source>
</evidence>
<sequence length="80" mass="9220">MQPGAVQHCYYKCFGHCCIDRVPLPRVLCLLLKMVLRRTQYSKSFSSMQDHSYQLQPPLEGPESWIQVPHGSCQQHVDST</sequence>
<name>A0A1V4K7L2_PATFA</name>
<dbReference type="AlphaFoldDB" id="A0A1V4K7L2"/>
<organism evidence="1 2">
    <name type="scientific">Patagioenas fasciata monilis</name>
    <dbReference type="NCBI Taxonomy" id="372326"/>
    <lineage>
        <taxon>Eukaryota</taxon>
        <taxon>Metazoa</taxon>
        <taxon>Chordata</taxon>
        <taxon>Craniata</taxon>
        <taxon>Vertebrata</taxon>
        <taxon>Euteleostomi</taxon>
        <taxon>Archelosauria</taxon>
        <taxon>Archosauria</taxon>
        <taxon>Dinosauria</taxon>
        <taxon>Saurischia</taxon>
        <taxon>Theropoda</taxon>
        <taxon>Coelurosauria</taxon>
        <taxon>Aves</taxon>
        <taxon>Neognathae</taxon>
        <taxon>Neoaves</taxon>
        <taxon>Columbimorphae</taxon>
        <taxon>Columbiformes</taxon>
        <taxon>Columbidae</taxon>
        <taxon>Patagioenas</taxon>
    </lineage>
</organism>
<accession>A0A1V4K7L2</accession>
<comment type="caution">
    <text evidence="1">The sequence shown here is derived from an EMBL/GenBank/DDBJ whole genome shotgun (WGS) entry which is preliminary data.</text>
</comment>
<dbReference type="Proteomes" id="UP000190648">
    <property type="component" value="Unassembled WGS sequence"/>
</dbReference>
<reference evidence="1 2" key="1">
    <citation type="submission" date="2016-02" db="EMBL/GenBank/DDBJ databases">
        <title>Band-tailed pigeon sequencing and assembly.</title>
        <authorList>
            <person name="Soares A.E."/>
            <person name="Novak B.J."/>
            <person name="Rice E.S."/>
            <person name="O'Connell B."/>
            <person name="Chang D."/>
            <person name="Weber S."/>
            <person name="Shapiro B."/>
        </authorList>
    </citation>
    <scope>NUCLEOTIDE SEQUENCE [LARGE SCALE GENOMIC DNA]</scope>
    <source>
        <strain evidence="1">BTP2013</strain>
        <tissue evidence="1">Blood</tissue>
    </source>
</reference>
<evidence type="ECO:0000313" key="1">
    <source>
        <dbReference type="EMBL" id="OPJ80442.1"/>
    </source>
</evidence>
<dbReference type="EMBL" id="LSYS01004200">
    <property type="protein sequence ID" value="OPJ80442.1"/>
    <property type="molecule type" value="Genomic_DNA"/>
</dbReference>
<protein>
    <submittedName>
        <fullName evidence="1">Uncharacterized protein</fullName>
    </submittedName>
</protein>
<keyword evidence="2" id="KW-1185">Reference proteome</keyword>